<dbReference type="Proteomes" id="UP000824890">
    <property type="component" value="Unassembled WGS sequence"/>
</dbReference>
<name>A0ABQ8E7V4_BRANA</name>
<gene>
    <name evidence="9" type="ORF">HID58_005200</name>
</gene>
<dbReference type="Gene3D" id="1.25.40.10">
    <property type="entry name" value="Tetratricopeptide repeat domain"/>
    <property type="match status" value="2"/>
</dbReference>
<evidence type="ECO:0000313" key="10">
    <source>
        <dbReference type="Proteomes" id="UP000824890"/>
    </source>
</evidence>
<sequence length="275" mass="32870">METRSAKSPGNVLKPLFFSDVMLVFSWVQNIRYFGSRWMIRYVYERRATEKLADDEEAETLFVALAEFEERCKEPERARFIYKFAFDHIPTGREGIEDAIAGNRRFQYEDEVRKNPLNYDSWFDYAMLEETVGNKYRIREIYEMAIANIPSPEEKRYWQTHIYLWINYALYKEIKTEDVERTRDFSLAVLLGIYEETNAIGKAPKDKIFKNYIEIELQLGNIDRCRKLYELYLEWSPENCYAWSKYAELERSLDETELARTTFELAISQPALDMP</sequence>
<comment type="similarity">
    <text evidence="2">Belongs to the crooked-neck family.</text>
</comment>
<keyword evidence="4" id="KW-0747">Spliceosome</keyword>
<dbReference type="PANTHER" id="PTHR11246">
    <property type="entry name" value="PRE-MRNA SPLICING FACTOR"/>
    <property type="match status" value="1"/>
</dbReference>
<dbReference type="InterPro" id="IPR055433">
    <property type="entry name" value="HAT_Syf1-like_N"/>
</dbReference>
<organism evidence="9 10">
    <name type="scientific">Brassica napus</name>
    <name type="common">Rape</name>
    <dbReference type="NCBI Taxonomy" id="3708"/>
    <lineage>
        <taxon>Eukaryota</taxon>
        <taxon>Viridiplantae</taxon>
        <taxon>Streptophyta</taxon>
        <taxon>Embryophyta</taxon>
        <taxon>Tracheophyta</taxon>
        <taxon>Spermatophyta</taxon>
        <taxon>Magnoliopsida</taxon>
        <taxon>eudicotyledons</taxon>
        <taxon>Gunneridae</taxon>
        <taxon>Pentapetalae</taxon>
        <taxon>rosids</taxon>
        <taxon>malvids</taxon>
        <taxon>Brassicales</taxon>
        <taxon>Brassicaceae</taxon>
        <taxon>Brassiceae</taxon>
        <taxon>Brassica</taxon>
    </lineage>
</organism>
<evidence type="ECO:0000256" key="5">
    <source>
        <dbReference type="ARBA" id="ARBA00022737"/>
    </source>
</evidence>
<keyword evidence="7" id="KW-0539">Nucleus</keyword>
<feature type="domain" description="Pre-mRNA-splicing factor Syf1-like N-terminal HAT-repeats" evidence="8">
    <location>
        <begin position="106"/>
        <end position="261"/>
    </location>
</feature>
<keyword evidence="10" id="KW-1185">Reference proteome</keyword>
<evidence type="ECO:0000259" key="8">
    <source>
        <dbReference type="Pfam" id="PF23233"/>
    </source>
</evidence>
<evidence type="ECO:0000256" key="6">
    <source>
        <dbReference type="ARBA" id="ARBA00023187"/>
    </source>
</evidence>
<dbReference type="Pfam" id="PF23233">
    <property type="entry name" value="HAT_Syf1_CNRKL1_N"/>
    <property type="match status" value="1"/>
</dbReference>
<evidence type="ECO:0000256" key="2">
    <source>
        <dbReference type="ARBA" id="ARBA00008644"/>
    </source>
</evidence>
<dbReference type="SUPFAM" id="SSF48452">
    <property type="entry name" value="TPR-like"/>
    <property type="match status" value="1"/>
</dbReference>
<evidence type="ECO:0000313" key="9">
    <source>
        <dbReference type="EMBL" id="KAH0937739.1"/>
    </source>
</evidence>
<keyword evidence="5" id="KW-0677">Repeat</keyword>
<evidence type="ECO:0000256" key="3">
    <source>
        <dbReference type="ARBA" id="ARBA00022664"/>
    </source>
</evidence>
<dbReference type="PANTHER" id="PTHR11246:SF3">
    <property type="entry name" value="CROOKED NECK-LIKE PROTEIN 1"/>
    <property type="match status" value="1"/>
</dbReference>
<reference evidence="9 10" key="1">
    <citation type="submission" date="2021-05" db="EMBL/GenBank/DDBJ databases">
        <title>Genome Assembly of Synthetic Allotetraploid Brassica napus Reveals Homoeologous Exchanges between Subgenomes.</title>
        <authorList>
            <person name="Davis J.T."/>
        </authorList>
    </citation>
    <scope>NUCLEOTIDE SEQUENCE [LARGE SCALE GENOMIC DNA]</scope>
    <source>
        <strain evidence="10">cv. Da-Ae</strain>
        <tissue evidence="9">Seedling</tissue>
    </source>
</reference>
<protein>
    <recommendedName>
        <fullName evidence="8">Pre-mRNA-splicing factor Syf1-like N-terminal HAT-repeats domain-containing protein</fullName>
    </recommendedName>
</protein>
<dbReference type="EMBL" id="JAGKQM010000002">
    <property type="protein sequence ID" value="KAH0937739.1"/>
    <property type="molecule type" value="Genomic_DNA"/>
</dbReference>
<keyword evidence="6" id="KW-0508">mRNA splicing</keyword>
<dbReference type="SMART" id="SM00386">
    <property type="entry name" value="HAT"/>
    <property type="match status" value="3"/>
</dbReference>
<dbReference type="InterPro" id="IPR045075">
    <property type="entry name" value="Syf1-like"/>
</dbReference>
<keyword evidence="3" id="KW-0507">mRNA processing</keyword>
<accession>A0ABQ8E7V4</accession>
<comment type="caution">
    <text evidence="9">The sequence shown here is derived from an EMBL/GenBank/DDBJ whole genome shotgun (WGS) entry which is preliminary data.</text>
</comment>
<comment type="subcellular location">
    <subcellularLocation>
        <location evidence="1">Nucleus</location>
    </subcellularLocation>
</comment>
<evidence type="ECO:0000256" key="4">
    <source>
        <dbReference type="ARBA" id="ARBA00022728"/>
    </source>
</evidence>
<dbReference type="InterPro" id="IPR003107">
    <property type="entry name" value="HAT"/>
</dbReference>
<proteinExistence type="inferred from homology"/>
<dbReference type="InterPro" id="IPR011990">
    <property type="entry name" value="TPR-like_helical_dom_sf"/>
</dbReference>
<evidence type="ECO:0000256" key="7">
    <source>
        <dbReference type="ARBA" id="ARBA00023242"/>
    </source>
</evidence>
<evidence type="ECO:0000256" key="1">
    <source>
        <dbReference type="ARBA" id="ARBA00004123"/>
    </source>
</evidence>